<organism evidence="1 2">
    <name type="scientific">Clostridium perfringens</name>
    <dbReference type="NCBI Taxonomy" id="1502"/>
    <lineage>
        <taxon>Bacteria</taxon>
        <taxon>Bacillati</taxon>
        <taxon>Bacillota</taxon>
        <taxon>Clostridia</taxon>
        <taxon>Eubacteriales</taxon>
        <taxon>Clostridiaceae</taxon>
        <taxon>Clostridium</taxon>
    </lineage>
</organism>
<proteinExistence type="predicted"/>
<dbReference type="EMBL" id="DACTBT010000029">
    <property type="protein sequence ID" value="HAT4299529.1"/>
    <property type="molecule type" value="Genomic_DNA"/>
</dbReference>
<reference evidence="1" key="2">
    <citation type="submission" date="2020-07" db="EMBL/GenBank/DDBJ databases">
        <authorList>
            <consortium name="NCBI Pathogen Detection Project"/>
        </authorList>
    </citation>
    <scope>NUCLEOTIDE SEQUENCE</scope>
    <source>
        <strain evidence="1">C25</strain>
    </source>
</reference>
<dbReference type="Proteomes" id="UP000855421">
    <property type="component" value="Unassembled WGS sequence"/>
</dbReference>
<reference evidence="1" key="1">
    <citation type="journal article" date="2018" name="Genome Biol.">
        <title>SKESA: strategic k-mer extension for scrupulous assemblies.</title>
        <authorList>
            <person name="Souvorov A."/>
            <person name="Agarwala R."/>
            <person name="Lipman D.J."/>
        </authorList>
    </citation>
    <scope>NUCLEOTIDE SEQUENCE</scope>
    <source>
        <strain evidence="1">C25</strain>
    </source>
</reference>
<gene>
    <name evidence="1" type="ORF">I9063_002933</name>
</gene>
<protein>
    <submittedName>
        <fullName evidence="1">Uncharacterized protein</fullName>
    </submittedName>
</protein>
<name>A0AAN5NDK8_CLOPF</name>
<evidence type="ECO:0000313" key="2">
    <source>
        <dbReference type="Proteomes" id="UP000855421"/>
    </source>
</evidence>
<dbReference type="RefSeq" id="WP_283705017.1">
    <property type="nucleotide sequence ID" value="NZ_CATNXM010000003.1"/>
</dbReference>
<sequence>MLGKILDNQGLYVGKQKESKTILLNDLESNKNTNTLKVGTLGIGRATHINSNNRSNQLP</sequence>
<comment type="caution">
    <text evidence="1">The sequence shown here is derived from an EMBL/GenBank/DDBJ whole genome shotgun (WGS) entry which is preliminary data.</text>
</comment>
<evidence type="ECO:0000313" key="1">
    <source>
        <dbReference type="EMBL" id="HAT4299529.1"/>
    </source>
</evidence>
<dbReference type="AlphaFoldDB" id="A0AAN5NDK8"/>
<accession>A0AAN5NDK8</accession>